<keyword evidence="1" id="KW-0175">Coiled coil</keyword>
<comment type="caution">
    <text evidence="4">The sequence shown here is derived from an EMBL/GenBank/DDBJ whole genome shotgun (WGS) entry which is preliminary data.</text>
</comment>
<keyword evidence="3" id="KW-0732">Signal</keyword>
<feature type="coiled-coil region" evidence="1">
    <location>
        <begin position="434"/>
        <end position="461"/>
    </location>
</feature>
<feature type="region of interest" description="Disordered" evidence="2">
    <location>
        <begin position="500"/>
        <end position="520"/>
    </location>
</feature>
<protein>
    <recommendedName>
        <fullName evidence="6">Myosin heavy chain</fullName>
    </recommendedName>
</protein>
<accession>A0AA36IFP2</accession>
<keyword evidence="5" id="KW-1185">Reference proteome</keyword>
<evidence type="ECO:0000313" key="5">
    <source>
        <dbReference type="Proteomes" id="UP001178507"/>
    </source>
</evidence>
<name>A0AA36IFP2_9DINO</name>
<evidence type="ECO:0008006" key="6">
    <source>
        <dbReference type="Google" id="ProtNLM"/>
    </source>
</evidence>
<proteinExistence type="predicted"/>
<evidence type="ECO:0000256" key="1">
    <source>
        <dbReference type="SAM" id="Coils"/>
    </source>
</evidence>
<feature type="signal peptide" evidence="3">
    <location>
        <begin position="1"/>
        <end position="16"/>
    </location>
</feature>
<organism evidence="4 5">
    <name type="scientific">Effrenium voratum</name>
    <dbReference type="NCBI Taxonomy" id="2562239"/>
    <lineage>
        <taxon>Eukaryota</taxon>
        <taxon>Sar</taxon>
        <taxon>Alveolata</taxon>
        <taxon>Dinophyceae</taxon>
        <taxon>Suessiales</taxon>
        <taxon>Symbiodiniaceae</taxon>
        <taxon>Effrenium</taxon>
    </lineage>
</organism>
<feature type="coiled-coil region" evidence="1">
    <location>
        <begin position="98"/>
        <end position="143"/>
    </location>
</feature>
<dbReference type="AlphaFoldDB" id="A0AA36IFP2"/>
<evidence type="ECO:0000256" key="2">
    <source>
        <dbReference type="SAM" id="MobiDB-lite"/>
    </source>
</evidence>
<evidence type="ECO:0000256" key="3">
    <source>
        <dbReference type="SAM" id="SignalP"/>
    </source>
</evidence>
<sequence length="658" mass="72964">MSRWRAFLWAPVAVLASLRVDLGKDPVIKVVSLLEDMEKQLEADAKKDEEVYDKMACWCTETQKSKQAAIEEGSARIESLAAEIEQGIALSARLGPEIESLQKEAEKNQQALQQATAIREKQVSEFEAESKDLQESISAVRKAVKAGKSKSFLQTSSRNAALAFAKSRRWLEDVPRRFQVADLLQYVQPGQSSEEIFGMLSQMLETFQQDLKEMQDEETSNKAAYEKLKEAKAEEIEMSAGQIRVKQKEKATADEQLAQNKKEKGATTTALDEDNKFLVTVKSKCTNSDVEWDARQKTRREEVKAISAATQVLSDGREKLVKTTSFFQRSSHHKLQRAGEAKLLAAAQQLHSPRLSLLALRAKSDSLGEVSVAIDNMIAELKKQKKAELEKRTFCTDQFTENKAQQEKQDRKKEDASILLEALDEKTTKLTGSKSELEGQVQTLNKELAKAAQDREEQNKAFQLSVGDQRETQKLLQAALKVLADFYGKSLVQLEAQRGQTLDESSNELQADDLSSPKGFDEYKKSAGSKGVIAMLQHIMDQAKEAEKQAIKDENTAQSDYEELAKETAVNVASKNKEVAGLQASITKAQGEKADAKTDRKNILAAKEALVSAAGTLHSDCDFLIQNFQTRQTAIDDEVTALVEAKAVMQGITASDSS</sequence>
<reference evidence="4" key="1">
    <citation type="submission" date="2023-08" db="EMBL/GenBank/DDBJ databases">
        <authorList>
            <person name="Chen Y."/>
            <person name="Shah S."/>
            <person name="Dougan E. K."/>
            <person name="Thang M."/>
            <person name="Chan C."/>
        </authorList>
    </citation>
    <scope>NUCLEOTIDE SEQUENCE</scope>
</reference>
<dbReference type="EMBL" id="CAUJNA010001383">
    <property type="protein sequence ID" value="CAJ1386604.1"/>
    <property type="molecule type" value="Genomic_DNA"/>
</dbReference>
<dbReference type="Proteomes" id="UP001178507">
    <property type="component" value="Unassembled WGS sequence"/>
</dbReference>
<feature type="region of interest" description="Disordered" evidence="2">
    <location>
        <begin position="247"/>
        <end position="268"/>
    </location>
</feature>
<feature type="compositionally biased region" description="Polar residues" evidence="2">
    <location>
        <begin position="500"/>
        <end position="509"/>
    </location>
</feature>
<gene>
    <name evidence="4" type="ORF">EVOR1521_LOCUS12856</name>
</gene>
<evidence type="ECO:0000313" key="4">
    <source>
        <dbReference type="EMBL" id="CAJ1386604.1"/>
    </source>
</evidence>
<feature type="chain" id="PRO_5041453794" description="Myosin heavy chain" evidence="3">
    <location>
        <begin position="17"/>
        <end position="658"/>
    </location>
</feature>